<dbReference type="SMART" id="SM01114">
    <property type="entry name" value="CXC"/>
    <property type="match status" value="2"/>
</dbReference>
<name>A0A2J7R0F9_9NEOP</name>
<dbReference type="InterPro" id="IPR005172">
    <property type="entry name" value="CRC"/>
</dbReference>
<dbReference type="STRING" id="105785.A0A2J7R0F9"/>
<evidence type="ECO:0000256" key="3">
    <source>
        <dbReference type="ARBA" id="ARBA00023242"/>
    </source>
</evidence>
<keyword evidence="7" id="KW-1185">Reference proteome</keyword>
<dbReference type="Proteomes" id="UP000235965">
    <property type="component" value="Unassembled WGS sequence"/>
</dbReference>
<dbReference type="Pfam" id="PF03638">
    <property type="entry name" value="TCR"/>
    <property type="match status" value="2"/>
</dbReference>
<sequence length="922" mass="97022">MPAPDTGGTKPPGGARAVVETLGLDAGALGDGDLSALTLPNSSDQFTSSELETLVNIQAELDRLNSTVGVEGTLGEELEGGGDGLTAGETVESVVTVVSDDHGQCDVAHSPEAILPEIMEETTTMEDMDMHEIGMSTPSPEAVDPLQQQETSTNQFTSVTNNLTFTSSTVTSKTTGSSIVVIQSPVASSASVTASGLNPTHVTVSGGQLMGKISRMSGNVAISSVPQFQSLGQTLVTAKSADGNIVQLRPANLNRPVIATSTAGNLTTANLQGIKPLQTTTKRPATGTAGQMRNVFAKVIITGNQQGQQGQPIMLAASQAADTFCSGQPIKIISGGTGQSNVSLLSSPTKAITLAQAQQMGLLSPTKLQQILPSSPAKQSIIVNKLMSSPVKSPTKIMMPASSVVKSPTKILPAPVSGVTQLKSAVSIASAIGGIGGTVTTTVKPVLSPQKVIIRQGSLKPGTILTSSSATGQVIRIPATQNAVGTSGSIAQLQIPGGRQLQYVRLVSSSGSNTSTVMSTGKSRTAAVVPVSALSGGKPIALAAMRTQQQTLKMVPIAPATPAIRTVVPKSAGQTGQRILIPASAPVTQLRTGSNVATLSASAVNPITSGTTILPSGTSSYVMLPAQYVQQLQTQSQQPQQQTPQQQQQQQQQQHSILNTHTVSQSSSNSAVSADSHHQSRPSVVTRTTLEPNGIRPRKPCNCTKSQCLKLYCDCFANGEFCHMCNCNNCFNNLEHEEDRQRAIRSCLERNPNAFRPKIGKGIVGDERRHNKGCNCKRSGCLKNYCECYEAKIPCSNNCKCVGCRNVEESCDKNTLRDLAEAAEVRVQQQTAIKNKLSAQIQDIAFRPPPPPPHSGARQPFNFMTQEVLDATCLCLLAQAEEAERMDNSEEDAERFIIEEFGRCLVQIIECATKTEANSLPM</sequence>
<dbReference type="InterPro" id="IPR033467">
    <property type="entry name" value="Tesmin/TSO1-like_CXC"/>
</dbReference>
<evidence type="ECO:0000259" key="5">
    <source>
        <dbReference type="PROSITE" id="PS51634"/>
    </source>
</evidence>
<evidence type="ECO:0000256" key="4">
    <source>
        <dbReference type="SAM" id="MobiDB-lite"/>
    </source>
</evidence>
<keyword evidence="3" id="KW-0539">Nucleus</keyword>
<dbReference type="InParanoid" id="A0A2J7R0F9"/>
<accession>A0A2J7R0F9</accession>
<reference evidence="6 7" key="1">
    <citation type="submission" date="2017-12" db="EMBL/GenBank/DDBJ databases">
        <title>Hemimetabolous genomes reveal molecular basis of termite eusociality.</title>
        <authorList>
            <person name="Harrison M.C."/>
            <person name="Jongepier E."/>
            <person name="Robertson H.M."/>
            <person name="Arning N."/>
            <person name="Bitard-Feildel T."/>
            <person name="Chao H."/>
            <person name="Childers C.P."/>
            <person name="Dinh H."/>
            <person name="Doddapaneni H."/>
            <person name="Dugan S."/>
            <person name="Gowin J."/>
            <person name="Greiner C."/>
            <person name="Han Y."/>
            <person name="Hu H."/>
            <person name="Hughes D.S.T."/>
            <person name="Huylmans A.-K."/>
            <person name="Kemena C."/>
            <person name="Kremer L.P.M."/>
            <person name="Lee S.L."/>
            <person name="Lopez-Ezquerra A."/>
            <person name="Mallet L."/>
            <person name="Monroy-Kuhn J.M."/>
            <person name="Moser A."/>
            <person name="Murali S.C."/>
            <person name="Muzny D.M."/>
            <person name="Otani S."/>
            <person name="Piulachs M.-D."/>
            <person name="Poelchau M."/>
            <person name="Qu J."/>
            <person name="Schaub F."/>
            <person name="Wada-Katsumata A."/>
            <person name="Worley K.C."/>
            <person name="Xie Q."/>
            <person name="Ylla G."/>
            <person name="Poulsen M."/>
            <person name="Gibbs R.A."/>
            <person name="Schal C."/>
            <person name="Richards S."/>
            <person name="Belles X."/>
            <person name="Korb J."/>
            <person name="Bornberg-Bauer E."/>
        </authorList>
    </citation>
    <scope>NUCLEOTIDE SEQUENCE [LARGE SCALE GENOMIC DNA]</scope>
    <source>
        <tissue evidence="6">Whole body</tissue>
    </source>
</reference>
<feature type="domain" description="CRC" evidence="5">
    <location>
        <begin position="697"/>
        <end position="809"/>
    </location>
</feature>
<dbReference type="PANTHER" id="PTHR12446:SF34">
    <property type="entry name" value="PROTEIN LIN-54 HOMOLOG"/>
    <property type="match status" value="1"/>
</dbReference>
<gene>
    <name evidence="6" type="ORF">B7P43_G15758</name>
</gene>
<organism evidence="6 7">
    <name type="scientific">Cryptotermes secundus</name>
    <dbReference type="NCBI Taxonomy" id="105785"/>
    <lineage>
        <taxon>Eukaryota</taxon>
        <taxon>Metazoa</taxon>
        <taxon>Ecdysozoa</taxon>
        <taxon>Arthropoda</taxon>
        <taxon>Hexapoda</taxon>
        <taxon>Insecta</taxon>
        <taxon>Pterygota</taxon>
        <taxon>Neoptera</taxon>
        <taxon>Polyneoptera</taxon>
        <taxon>Dictyoptera</taxon>
        <taxon>Blattodea</taxon>
        <taxon>Blattoidea</taxon>
        <taxon>Termitoidae</taxon>
        <taxon>Kalotermitidae</taxon>
        <taxon>Cryptotermitinae</taxon>
        <taxon>Cryptotermes</taxon>
    </lineage>
</organism>
<feature type="compositionally biased region" description="Low complexity" evidence="4">
    <location>
        <begin position="635"/>
        <end position="674"/>
    </location>
</feature>
<dbReference type="PANTHER" id="PTHR12446">
    <property type="entry name" value="TESMIN/TSO1-RELATED"/>
    <property type="match status" value="1"/>
</dbReference>
<dbReference type="PROSITE" id="PS51634">
    <property type="entry name" value="CRC"/>
    <property type="match status" value="1"/>
</dbReference>
<comment type="caution">
    <text evidence="6">The sequence shown here is derived from an EMBL/GenBank/DDBJ whole genome shotgun (WGS) entry which is preliminary data.</text>
</comment>
<dbReference type="GO" id="GO:0005634">
    <property type="term" value="C:nucleus"/>
    <property type="evidence" value="ECO:0007669"/>
    <property type="project" value="UniProtKB-SubCell"/>
</dbReference>
<dbReference type="EMBL" id="NEVH01008242">
    <property type="protein sequence ID" value="PNF34318.1"/>
    <property type="molecule type" value="Genomic_DNA"/>
</dbReference>
<evidence type="ECO:0000256" key="2">
    <source>
        <dbReference type="ARBA" id="ARBA00007267"/>
    </source>
</evidence>
<evidence type="ECO:0000313" key="7">
    <source>
        <dbReference type="Proteomes" id="UP000235965"/>
    </source>
</evidence>
<protein>
    <recommendedName>
        <fullName evidence="5">CRC domain-containing protein</fullName>
    </recommendedName>
</protein>
<feature type="compositionally biased region" description="Polar residues" evidence="4">
    <location>
        <begin position="681"/>
        <end position="691"/>
    </location>
</feature>
<evidence type="ECO:0000256" key="1">
    <source>
        <dbReference type="ARBA" id="ARBA00004123"/>
    </source>
</evidence>
<evidence type="ECO:0000313" key="6">
    <source>
        <dbReference type="EMBL" id="PNF34318.1"/>
    </source>
</evidence>
<feature type="region of interest" description="Disordered" evidence="4">
    <location>
        <begin position="635"/>
        <end position="691"/>
    </location>
</feature>
<proteinExistence type="inferred from homology"/>
<comment type="similarity">
    <text evidence="2">Belongs to the lin-54 family.</text>
</comment>
<comment type="subcellular location">
    <subcellularLocation>
        <location evidence="1">Nucleus</location>
    </subcellularLocation>
</comment>
<dbReference type="InterPro" id="IPR028307">
    <property type="entry name" value="Lin-54_fam"/>
</dbReference>
<dbReference type="GO" id="GO:0006355">
    <property type="term" value="P:regulation of DNA-templated transcription"/>
    <property type="evidence" value="ECO:0007669"/>
    <property type="project" value="TreeGrafter"/>
</dbReference>
<dbReference type="AlphaFoldDB" id="A0A2J7R0F9"/>
<dbReference type="OrthoDB" id="6283463at2759"/>